<accession>D0R3L9</accession>
<organism evidence="2 3">
    <name type="scientific">Lactobacillus johnsonii (strain FI9785)</name>
    <dbReference type="NCBI Taxonomy" id="633699"/>
    <lineage>
        <taxon>Bacteria</taxon>
        <taxon>Bacillati</taxon>
        <taxon>Bacillota</taxon>
        <taxon>Bacilli</taxon>
        <taxon>Lactobacillales</taxon>
        <taxon>Lactobacillaceae</taxon>
        <taxon>Lactobacillus</taxon>
    </lineage>
</organism>
<dbReference type="AlphaFoldDB" id="D0R3L9"/>
<dbReference type="EMBL" id="FN298497">
    <property type="protein sequence ID" value="CAX66682.1"/>
    <property type="molecule type" value="Genomic_DNA"/>
</dbReference>
<dbReference type="HOGENOM" id="CLU_3253218_0_0_9"/>
<dbReference type="Proteomes" id="UP000002627">
    <property type="component" value="Chromosome"/>
</dbReference>
<evidence type="ECO:0000313" key="3">
    <source>
        <dbReference type="Proteomes" id="UP000002627"/>
    </source>
</evidence>
<evidence type="ECO:0000313" key="2">
    <source>
        <dbReference type="EMBL" id="CAX66682.1"/>
    </source>
</evidence>
<keyword evidence="3" id="KW-1185">Reference proteome</keyword>
<gene>
    <name evidence="2" type="primary">ps108</name>
    <name evidence="2" type="ordered locus">FI9785_808</name>
</gene>
<reference evidence="2 3" key="1">
    <citation type="journal article" date="2009" name="J. Bacteriol.">
        <title>Complete genome sequence of Lactobacillus johnsonii FI9785, a competitive exclusion agent against pathogens in poultry.</title>
        <authorList>
            <person name="Wegmann U."/>
            <person name="Overweg K."/>
            <person name="Horn N."/>
            <person name="Goesmann A."/>
            <person name="Narbad A."/>
            <person name="Gasson M.J."/>
            <person name="Shearman C."/>
        </authorList>
    </citation>
    <scope>NUCLEOTIDE SEQUENCE [LARGE SCALE GENOMIC DNA]</scope>
    <source>
        <strain evidence="2 3">FI9785</strain>
    </source>
</reference>
<dbReference type="KEGG" id="ljf:FI9785_808"/>
<feature type="region of interest" description="Disordered" evidence="1">
    <location>
        <begin position="12"/>
        <end position="42"/>
    </location>
</feature>
<protein>
    <submittedName>
        <fullName evidence="2">Uncharacterized protein</fullName>
    </submittedName>
</protein>
<name>D0R3L9_LACJF</name>
<proteinExistence type="predicted"/>
<evidence type="ECO:0000256" key="1">
    <source>
        <dbReference type="SAM" id="MobiDB-lite"/>
    </source>
</evidence>
<sequence length="42" mass="4640">MLSKTTINNLIANSNAITDGQKKPLPAPTDNDQYKYTYPGEL</sequence>